<dbReference type="AlphaFoldDB" id="A0A9W7KVE7"/>
<sequence>MKRENATTPTGRVESGDEASLVVQPVDNGRAKSGDEASLTVQPALTEASSFWIYLAVLATTFHSIVGLLAAVYSLKHSDCQWTLSTYETISTFSLPIVIFLCRFNFRPA</sequence>
<comment type="caution">
    <text evidence="2">The sequence shown here is derived from an EMBL/GenBank/DDBJ whole genome shotgun (WGS) entry which is preliminary data.</text>
</comment>
<gene>
    <name evidence="2" type="ORF">TrLO_g1897</name>
</gene>
<name>A0A9W7KVE7_9STRA</name>
<reference evidence="3" key="1">
    <citation type="journal article" date="2023" name="Commun. Biol.">
        <title>Genome analysis of Parmales, the sister group of diatoms, reveals the evolutionary specialization of diatoms from phago-mixotrophs to photoautotrophs.</title>
        <authorList>
            <person name="Ban H."/>
            <person name="Sato S."/>
            <person name="Yoshikawa S."/>
            <person name="Yamada K."/>
            <person name="Nakamura Y."/>
            <person name="Ichinomiya M."/>
            <person name="Sato N."/>
            <person name="Blanc-Mathieu R."/>
            <person name="Endo H."/>
            <person name="Kuwata A."/>
            <person name="Ogata H."/>
        </authorList>
    </citation>
    <scope>NUCLEOTIDE SEQUENCE [LARGE SCALE GENOMIC DNA]</scope>
    <source>
        <strain evidence="3">NIES 3700</strain>
    </source>
</reference>
<dbReference type="Proteomes" id="UP001165122">
    <property type="component" value="Unassembled WGS sequence"/>
</dbReference>
<keyword evidence="1" id="KW-0472">Membrane</keyword>
<proteinExistence type="predicted"/>
<keyword evidence="1" id="KW-0812">Transmembrane</keyword>
<keyword evidence="3" id="KW-1185">Reference proteome</keyword>
<feature type="transmembrane region" description="Helical" evidence="1">
    <location>
        <begin position="51"/>
        <end position="75"/>
    </location>
</feature>
<feature type="transmembrane region" description="Helical" evidence="1">
    <location>
        <begin position="87"/>
        <end position="106"/>
    </location>
</feature>
<accession>A0A9W7KVE7</accession>
<protein>
    <submittedName>
        <fullName evidence="2">Uncharacterized protein</fullName>
    </submittedName>
</protein>
<evidence type="ECO:0000256" key="1">
    <source>
        <dbReference type="SAM" id="Phobius"/>
    </source>
</evidence>
<organism evidence="2 3">
    <name type="scientific">Triparma laevis f. longispina</name>
    <dbReference type="NCBI Taxonomy" id="1714387"/>
    <lineage>
        <taxon>Eukaryota</taxon>
        <taxon>Sar</taxon>
        <taxon>Stramenopiles</taxon>
        <taxon>Ochrophyta</taxon>
        <taxon>Bolidophyceae</taxon>
        <taxon>Parmales</taxon>
        <taxon>Triparmaceae</taxon>
        <taxon>Triparma</taxon>
    </lineage>
</organism>
<keyword evidence="1" id="KW-1133">Transmembrane helix</keyword>
<dbReference type="EMBL" id="BRXW01000186">
    <property type="protein sequence ID" value="GMI13098.1"/>
    <property type="molecule type" value="Genomic_DNA"/>
</dbReference>
<evidence type="ECO:0000313" key="2">
    <source>
        <dbReference type="EMBL" id="GMI13098.1"/>
    </source>
</evidence>
<evidence type="ECO:0000313" key="3">
    <source>
        <dbReference type="Proteomes" id="UP001165122"/>
    </source>
</evidence>